<name>A0A168CA07_9EURO</name>
<feature type="domain" description="URB1 N-terminal" evidence="2">
    <location>
        <begin position="118"/>
        <end position="467"/>
    </location>
</feature>
<feature type="domain" description="URB1 C-terminal" evidence="3">
    <location>
        <begin position="923"/>
        <end position="1118"/>
    </location>
</feature>
<dbReference type="GO" id="GO:0005730">
    <property type="term" value="C:nucleolus"/>
    <property type="evidence" value="ECO:0007669"/>
    <property type="project" value="TreeGrafter"/>
</dbReference>
<accession>A0A168CA07</accession>
<reference evidence="5 6" key="1">
    <citation type="journal article" date="2016" name="Genome Biol. Evol.">
        <title>Divergent and convergent evolution of fungal pathogenicity.</title>
        <authorList>
            <person name="Shang Y."/>
            <person name="Xiao G."/>
            <person name="Zheng P."/>
            <person name="Cen K."/>
            <person name="Zhan S."/>
            <person name="Wang C."/>
        </authorList>
    </citation>
    <scope>NUCLEOTIDE SEQUENCE [LARGE SCALE GENOMIC DNA]</scope>
    <source>
        <strain evidence="5 6">ARSEF 7405</strain>
    </source>
</reference>
<evidence type="ECO:0000259" key="2">
    <source>
        <dbReference type="Pfam" id="PF11707"/>
    </source>
</evidence>
<dbReference type="OrthoDB" id="72892at2759"/>
<dbReference type="Pfam" id="PF11707">
    <property type="entry name" value="Npa1"/>
    <property type="match status" value="1"/>
</dbReference>
<dbReference type="PANTHER" id="PTHR13500">
    <property type="entry name" value="NUCLEOLAR PRERIBOSOMAL-ASSOCIATED PROTEIN 1"/>
    <property type="match status" value="1"/>
</dbReference>
<dbReference type="InterPro" id="IPR059018">
    <property type="entry name" value="HEAT_URB1"/>
</dbReference>
<protein>
    <submittedName>
        <fullName evidence="5">Ribosome biogenesis protein Urb1</fullName>
    </submittedName>
</protein>
<proteinExistence type="predicted"/>
<dbReference type="GO" id="GO:0000466">
    <property type="term" value="P:maturation of 5.8S rRNA from tricistronic rRNA transcript (SSU-rRNA, 5.8S rRNA, LSU-rRNA)"/>
    <property type="evidence" value="ECO:0007669"/>
    <property type="project" value="TreeGrafter"/>
</dbReference>
<dbReference type="PANTHER" id="PTHR13500:SF0">
    <property type="entry name" value="NUCLEOLAR PRE-RIBOSOMAL-ASSOCIATED PROTEIN 1"/>
    <property type="match status" value="1"/>
</dbReference>
<feature type="compositionally biased region" description="Basic and acidic residues" evidence="1">
    <location>
        <begin position="18"/>
        <end position="29"/>
    </location>
</feature>
<keyword evidence="6" id="KW-1185">Reference proteome</keyword>
<evidence type="ECO:0000313" key="5">
    <source>
        <dbReference type="EMBL" id="KZZ96335.1"/>
    </source>
</evidence>
<dbReference type="InterPro" id="IPR039844">
    <property type="entry name" value="URB1"/>
</dbReference>
<dbReference type="EMBL" id="AZGZ01000003">
    <property type="protein sequence ID" value="KZZ96335.1"/>
    <property type="molecule type" value="Genomic_DNA"/>
</dbReference>
<gene>
    <name evidence="5" type="ORF">AAP_01108</name>
</gene>
<dbReference type="AlphaFoldDB" id="A0A168CA07"/>
<evidence type="ECO:0000259" key="3">
    <source>
        <dbReference type="Pfam" id="PF16201"/>
    </source>
</evidence>
<dbReference type="VEuPathDB" id="FungiDB:AAP_01108"/>
<feature type="region of interest" description="Disordered" evidence="1">
    <location>
        <begin position="1"/>
        <end position="45"/>
    </location>
</feature>
<feature type="domain" description="URB1 central HEAT repeat" evidence="4">
    <location>
        <begin position="663"/>
        <end position="853"/>
    </location>
</feature>
<comment type="caution">
    <text evidence="5">The sequence shown here is derived from an EMBL/GenBank/DDBJ whole genome shotgun (WGS) entry which is preliminary data.</text>
</comment>
<dbReference type="InterPro" id="IPR021714">
    <property type="entry name" value="URB1_N"/>
</dbReference>
<evidence type="ECO:0000313" key="6">
    <source>
        <dbReference type="Proteomes" id="UP000242877"/>
    </source>
</evidence>
<feature type="compositionally biased region" description="Basic and acidic residues" evidence="1">
    <location>
        <begin position="1"/>
        <end position="11"/>
    </location>
</feature>
<dbReference type="Pfam" id="PF26140">
    <property type="entry name" value="HEAT_URB1"/>
    <property type="match status" value="1"/>
</dbReference>
<dbReference type="Pfam" id="PF16201">
    <property type="entry name" value="NopRA1"/>
    <property type="match status" value="1"/>
</dbReference>
<sequence length="1166" mass="131208">MVRRQFEESSGRSKRRKINDESYRPDNGHHHQQHHQQHQQQSITITSHRQLRDLLYPQQGAQEVKQGVRAFKDFLTSINDTRDENAAQRTNGLKILKSYCDSQFSKPAEEHEPAVCFADIIQTWSYGESTNDDSLMSLIPSILASFLKTISSLLEFKEFGLALCKHLLQKDQLRLINRAFQSPKAKDHLISPCIRLLTEVVSFDGGVNAKLVFARRDITLKRLVTFLITGKNAAILANGTDKKKPTLRRIAQRYVLAHLKFQNSQMKEEFLTQGKIMRSFLEEIRRDSRDMVIEIIHTLDKNVVSDSTLSRNAKSRFMNRWNLERLVTLYGYEKDSEEPLTEGESSVLDEIHKFLVSLFTNSDKGVLLSETGWYPTGSTPDILPPNDKESISLGLNSPMYIDKYRDAVPVRNGNLSALIQVLRPESDTLQMELLLKIFRAAPELVYDYFSKRTMFTSDPKPTPAWLGESTFLFSTIQLPALKDCGWKDSAQRPVVIPPPAFVVIESIIPRPLTQKILTRCLNQNTDVVTIFAVRIITLALKKMQAVLRIFNQKRDFADTELWEQASNQLLDLFTQRCPSLKDIIALFRNTPRSNLPQQNAVLELISVYHEVLPTLALEEKFDVTLTLVSVLEELNKSDLDEDDKEMLFSELENLLSIAQQATTLRWWQKPGSLEYSAFTSILKVLLEAKNDSQTPVDELKALVQNVLLSHSVLADSKAFDALLKSIDVDDAEKLGTQLSFLDNCITRLAKKPVLYLDMTTSLKKGGDEDNKQELSLLISTVIEQWPFVVKAGDSDKEIIIASWIARFLAALYVSGEYHGGLESARDAVQQATSNKQAQSVLKKAFKHLDKSTVDDDGDIEMTAADSSVTDKPAPAQPQLTLSVAEAELTNMFGSLPGEPTSHSALTKWDRCDVETALEQGYISSLILCLCSAHSEIRLQATAALQRFMHKLLESAHPDKSAVYIVLGEVLETAKAVENDDALPYIGGELGVALLNIVLNPLHKLYAKANKFLNKGPRWEAAKIPSYFVDKILLNESEYDDGWADEVAWLLAFFVTGLRNSRDLDIYRRANVFERMLSLYNSPSLTNALKKEILRLLFRAMQVEGGATTLVTRAGVVSWIAAQISAGDPNKDILRRLAIVLEGRSDKEWVKKWSGGHVSKVVADIVG</sequence>
<evidence type="ECO:0000259" key="4">
    <source>
        <dbReference type="Pfam" id="PF26140"/>
    </source>
</evidence>
<dbReference type="Proteomes" id="UP000242877">
    <property type="component" value="Unassembled WGS sequence"/>
</dbReference>
<evidence type="ECO:0000256" key="1">
    <source>
        <dbReference type="SAM" id="MobiDB-lite"/>
    </source>
</evidence>
<dbReference type="GO" id="GO:0000463">
    <property type="term" value="P:maturation of LSU-rRNA from tricistronic rRNA transcript (SSU-rRNA, 5.8S rRNA, LSU-rRNA)"/>
    <property type="evidence" value="ECO:0007669"/>
    <property type="project" value="TreeGrafter"/>
</dbReference>
<organism evidence="5 6">
    <name type="scientific">Ascosphaera apis ARSEF 7405</name>
    <dbReference type="NCBI Taxonomy" id="392613"/>
    <lineage>
        <taxon>Eukaryota</taxon>
        <taxon>Fungi</taxon>
        <taxon>Dikarya</taxon>
        <taxon>Ascomycota</taxon>
        <taxon>Pezizomycotina</taxon>
        <taxon>Eurotiomycetes</taxon>
        <taxon>Eurotiomycetidae</taxon>
        <taxon>Onygenales</taxon>
        <taxon>Ascosphaeraceae</taxon>
        <taxon>Ascosphaera</taxon>
    </lineage>
</organism>
<dbReference type="InterPro" id="IPR032436">
    <property type="entry name" value="URB1_C"/>
</dbReference>